<dbReference type="EMBL" id="MT144379">
    <property type="protein sequence ID" value="QJA52939.1"/>
    <property type="molecule type" value="Genomic_DNA"/>
</dbReference>
<accession>A0A6H1ZZN0</accession>
<reference evidence="1" key="1">
    <citation type="submission" date="2020-03" db="EMBL/GenBank/DDBJ databases">
        <title>The deep terrestrial virosphere.</title>
        <authorList>
            <person name="Holmfeldt K."/>
            <person name="Nilsson E."/>
            <person name="Simone D."/>
            <person name="Lopez-Fernandez M."/>
            <person name="Wu X."/>
            <person name="de Brujin I."/>
            <person name="Lundin D."/>
            <person name="Andersson A."/>
            <person name="Bertilsson S."/>
            <person name="Dopson M."/>
        </authorList>
    </citation>
    <scope>NUCLEOTIDE SEQUENCE</scope>
    <source>
        <strain evidence="1">TM448A03084</strain>
    </source>
</reference>
<evidence type="ECO:0000313" key="1">
    <source>
        <dbReference type="EMBL" id="QJA52939.1"/>
    </source>
</evidence>
<protein>
    <submittedName>
        <fullName evidence="1">Uncharacterized protein</fullName>
    </submittedName>
</protein>
<organism evidence="1">
    <name type="scientific">viral metagenome</name>
    <dbReference type="NCBI Taxonomy" id="1070528"/>
    <lineage>
        <taxon>unclassified sequences</taxon>
        <taxon>metagenomes</taxon>
        <taxon>organismal metagenomes</taxon>
    </lineage>
</organism>
<name>A0A6H1ZZN0_9ZZZZ</name>
<dbReference type="AlphaFoldDB" id="A0A6H1ZZN0"/>
<gene>
    <name evidence="1" type="ORF">TM448A03084_0012</name>
</gene>
<sequence>MSKSNGRKAKPYEYVGRIVDVRTAEDCIRATRKYTEGIVSQRRTQHPIQGDEFPSVVFMKYYEVYPDTELSWDMPAGTAIRWLAGSIECLDVLFWYDYRANRASVEVKNGITAVKKMTKGIPGFGAALKTIKDGASFSTERVCPDLTP</sequence>
<proteinExistence type="predicted"/>